<evidence type="ECO:0000313" key="3">
    <source>
        <dbReference type="Proteomes" id="UP000236370"/>
    </source>
</evidence>
<gene>
    <name evidence="2" type="ORF">CK820_G0020833</name>
</gene>
<reference evidence="2 3" key="1">
    <citation type="submission" date="2017-12" db="EMBL/GenBank/DDBJ databases">
        <title>High-resolution comparative analysis of great ape genomes.</title>
        <authorList>
            <person name="Pollen A."/>
            <person name="Hastie A."/>
            <person name="Hormozdiari F."/>
            <person name="Dougherty M."/>
            <person name="Liu R."/>
            <person name="Chaisson M."/>
            <person name="Hoppe E."/>
            <person name="Hill C."/>
            <person name="Pang A."/>
            <person name="Hillier L."/>
            <person name="Baker C."/>
            <person name="Armstrong J."/>
            <person name="Shendure J."/>
            <person name="Paten B."/>
            <person name="Wilson R."/>
            <person name="Chao H."/>
            <person name="Schneider V."/>
            <person name="Ventura M."/>
            <person name="Kronenberg Z."/>
            <person name="Murali S."/>
            <person name="Gordon D."/>
            <person name="Cantsilieris S."/>
            <person name="Munson K."/>
            <person name="Nelson B."/>
            <person name="Raja A."/>
            <person name="Underwood J."/>
            <person name="Diekhans M."/>
            <person name="Fiddes I."/>
            <person name="Haussler D."/>
            <person name="Eichler E."/>
        </authorList>
    </citation>
    <scope>NUCLEOTIDE SEQUENCE [LARGE SCALE GENOMIC DNA]</scope>
    <source>
        <strain evidence="2">Yerkes chimp pedigree #C0471</strain>
    </source>
</reference>
<evidence type="ECO:0000313" key="2">
    <source>
        <dbReference type="EMBL" id="PNI58033.1"/>
    </source>
</evidence>
<dbReference type="EMBL" id="NBAG03000258">
    <property type="protein sequence ID" value="PNI58033.1"/>
    <property type="molecule type" value="Genomic_DNA"/>
</dbReference>
<keyword evidence="1" id="KW-1133">Transmembrane helix</keyword>
<protein>
    <submittedName>
        <fullName evidence="2">RNFT1 isoform 8</fullName>
    </submittedName>
</protein>
<feature type="non-terminal residue" evidence="2">
    <location>
        <position position="1"/>
    </location>
</feature>
<organism evidence="2 3">
    <name type="scientific">Pan troglodytes</name>
    <name type="common">Chimpanzee</name>
    <dbReference type="NCBI Taxonomy" id="9598"/>
    <lineage>
        <taxon>Eukaryota</taxon>
        <taxon>Metazoa</taxon>
        <taxon>Chordata</taxon>
        <taxon>Craniata</taxon>
        <taxon>Vertebrata</taxon>
        <taxon>Euteleostomi</taxon>
        <taxon>Mammalia</taxon>
        <taxon>Eutheria</taxon>
        <taxon>Euarchontoglires</taxon>
        <taxon>Primates</taxon>
        <taxon>Haplorrhini</taxon>
        <taxon>Catarrhini</taxon>
        <taxon>Hominidae</taxon>
        <taxon>Pan</taxon>
    </lineage>
</organism>
<comment type="caution">
    <text evidence="2">The sequence shown here is derived from an EMBL/GenBank/DDBJ whole genome shotgun (WGS) entry which is preliminary data.</text>
</comment>
<dbReference type="Proteomes" id="UP000236370">
    <property type="component" value="Unassembled WGS sequence"/>
</dbReference>
<name>A0A2J8MET6_PANTR</name>
<keyword evidence="1" id="KW-0812">Transmembrane</keyword>
<keyword evidence="1" id="KW-0472">Membrane</keyword>
<evidence type="ECO:0000256" key="1">
    <source>
        <dbReference type="SAM" id="Phobius"/>
    </source>
</evidence>
<sequence>AANNFYVCKQKHCKSGFSKRKVLKDSVCLVTGILSRIFCSFILHLSFSVTLLQARKVSTMTNREDFFLIL</sequence>
<accession>A0A2J8MET6</accession>
<proteinExistence type="predicted"/>
<feature type="transmembrane region" description="Helical" evidence="1">
    <location>
        <begin position="33"/>
        <end position="54"/>
    </location>
</feature>
<dbReference type="AlphaFoldDB" id="A0A2J8MET6"/>